<dbReference type="KEGG" id="tet:TTHERM_000600018"/>
<keyword evidence="1" id="KW-1133">Transmembrane helix</keyword>
<feature type="transmembrane region" description="Helical" evidence="1">
    <location>
        <begin position="61"/>
        <end position="78"/>
    </location>
</feature>
<evidence type="ECO:0000313" key="2">
    <source>
        <dbReference type="EMBL" id="EWS73249.1"/>
    </source>
</evidence>
<evidence type="ECO:0000256" key="1">
    <source>
        <dbReference type="SAM" id="Phobius"/>
    </source>
</evidence>
<keyword evidence="1 2" id="KW-0812">Transmembrane</keyword>
<keyword evidence="1" id="KW-0472">Membrane</keyword>
<sequence length="109" mass="13510">MYDIQLLIYIKSILKIHELCIFILMAENKHSTYFQLEKIQNQNFQLFIRFNLSSFLKQKNMYQFIFNSFYVISFILQLKKQEKYFSINKNQIFSIDQQEYRSQRKLLKK</sequence>
<dbReference type="InParanoid" id="W7XIF7"/>
<dbReference type="AlphaFoldDB" id="W7XIF7"/>
<proteinExistence type="predicted"/>
<dbReference type="GeneID" id="24439785"/>
<reference evidence="3" key="1">
    <citation type="journal article" date="2006" name="PLoS Biol.">
        <title>Macronuclear genome sequence of the ciliate Tetrahymena thermophila, a model eukaryote.</title>
        <authorList>
            <person name="Eisen J.A."/>
            <person name="Coyne R.S."/>
            <person name="Wu M."/>
            <person name="Wu D."/>
            <person name="Thiagarajan M."/>
            <person name="Wortman J.R."/>
            <person name="Badger J.H."/>
            <person name="Ren Q."/>
            <person name="Amedeo P."/>
            <person name="Jones K.M."/>
            <person name="Tallon L.J."/>
            <person name="Delcher A.L."/>
            <person name="Salzberg S.L."/>
            <person name="Silva J.C."/>
            <person name="Haas B.J."/>
            <person name="Majoros W.H."/>
            <person name="Farzad M."/>
            <person name="Carlton J.M."/>
            <person name="Smith R.K. Jr."/>
            <person name="Garg J."/>
            <person name="Pearlman R.E."/>
            <person name="Karrer K.M."/>
            <person name="Sun L."/>
            <person name="Manning G."/>
            <person name="Elde N.C."/>
            <person name="Turkewitz A.P."/>
            <person name="Asai D.J."/>
            <person name="Wilkes D.E."/>
            <person name="Wang Y."/>
            <person name="Cai H."/>
            <person name="Collins K."/>
            <person name="Stewart B.A."/>
            <person name="Lee S.R."/>
            <person name="Wilamowska K."/>
            <person name="Weinberg Z."/>
            <person name="Ruzzo W.L."/>
            <person name="Wloga D."/>
            <person name="Gaertig J."/>
            <person name="Frankel J."/>
            <person name="Tsao C.-C."/>
            <person name="Gorovsky M.A."/>
            <person name="Keeling P.J."/>
            <person name="Waller R.F."/>
            <person name="Patron N.J."/>
            <person name="Cherry J.M."/>
            <person name="Stover N.A."/>
            <person name="Krieger C.J."/>
            <person name="del Toro C."/>
            <person name="Ryder H.F."/>
            <person name="Williamson S.C."/>
            <person name="Barbeau R.A."/>
            <person name="Hamilton E.P."/>
            <person name="Orias E."/>
        </authorList>
    </citation>
    <scope>NUCLEOTIDE SEQUENCE [LARGE SCALE GENOMIC DNA]</scope>
    <source>
        <strain evidence="3">SB210</strain>
    </source>
</reference>
<accession>W7XIF7</accession>
<protein>
    <submittedName>
        <fullName evidence="2">Transmembrane protein, putative</fullName>
    </submittedName>
</protein>
<name>W7XIF7_TETTS</name>
<dbReference type="Proteomes" id="UP000009168">
    <property type="component" value="Unassembled WGS sequence"/>
</dbReference>
<keyword evidence="3" id="KW-1185">Reference proteome</keyword>
<evidence type="ECO:0000313" key="3">
    <source>
        <dbReference type="Proteomes" id="UP000009168"/>
    </source>
</evidence>
<gene>
    <name evidence="2" type="ORF">TTHERM_000600018</name>
</gene>
<organism evidence="2 3">
    <name type="scientific">Tetrahymena thermophila (strain SB210)</name>
    <dbReference type="NCBI Taxonomy" id="312017"/>
    <lineage>
        <taxon>Eukaryota</taxon>
        <taxon>Sar</taxon>
        <taxon>Alveolata</taxon>
        <taxon>Ciliophora</taxon>
        <taxon>Intramacronucleata</taxon>
        <taxon>Oligohymenophorea</taxon>
        <taxon>Hymenostomatida</taxon>
        <taxon>Tetrahymenina</taxon>
        <taxon>Tetrahymenidae</taxon>
        <taxon>Tetrahymena</taxon>
    </lineage>
</organism>
<dbReference type="EMBL" id="GG662620">
    <property type="protein sequence ID" value="EWS73249.1"/>
    <property type="molecule type" value="Genomic_DNA"/>
</dbReference>
<dbReference type="RefSeq" id="XP_012654213.1">
    <property type="nucleotide sequence ID" value="XM_012798759.1"/>
</dbReference>